<keyword evidence="11" id="KW-1185">Reference proteome</keyword>
<keyword evidence="2" id="KW-1003">Cell membrane</keyword>
<feature type="transmembrane region" description="Helical" evidence="9">
    <location>
        <begin position="30"/>
        <end position="54"/>
    </location>
</feature>
<feature type="transmembrane region" description="Helical" evidence="9">
    <location>
        <begin position="293"/>
        <end position="315"/>
    </location>
</feature>
<evidence type="ECO:0000256" key="6">
    <source>
        <dbReference type="ARBA" id="ARBA00023136"/>
    </source>
</evidence>
<keyword evidence="8" id="KW-0807">Transducer</keyword>
<dbReference type="SUPFAM" id="SSF81321">
    <property type="entry name" value="Family A G protein-coupled receptor-like"/>
    <property type="match status" value="1"/>
</dbReference>
<keyword evidence="6 9" id="KW-0472">Membrane</keyword>
<evidence type="ECO:0000313" key="11">
    <source>
        <dbReference type="Proteomes" id="UP000694845"/>
    </source>
</evidence>
<proteinExistence type="predicted"/>
<feature type="transmembrane region" description="Helical" evidence="9">
    <location>
        <begin position="101"/>
        <end position="124"/>
    </location>
</feature>
<dbReference type="GeneID" id="110974965"/>
<dbReference type="RefSeq" id="XP_022082649.1">
    <property type="nucleotide sequence ID" value="XM_022226957.1"/>
</dbReference>
<evidence type="ECO:0000256" key="1">
    <source>
        <dbReference type="ARBA" id="ARBA00004651"/>
    </source>
</evidence>
<protein>
    <submittedName>
        <fullName evidence="12">Uncharacterized protein LOC110974965</fullName>
    </submittedName>
</protein>
<keyword evidence="7" id="KW-0675">Receptor</keyword>
<feature type="transmembrane region" description="Helical" evidence="9">
    <location>
        <begin position="188"/>
        <end position="218"/>
    </location>
</feature>
<evidence type="ECO:0000256" key="7">
    <source>
        <dbReference type="ARBA" id="ARBA00023170"/>
    </source>
</evidence>
<evidence type="ECO:0000256" key="9">
    <source>
        <dbReference type="SAM" id="Phobius"/>
    </source>
</evidence>
<feature type="domain" description="G-protein coupled receptors family 1 profile" evidence="10">
    <location>
        <begin position="45"/>
        <end position="336"/>
    </location>
</feature>
<feature type="transmembrane region" description="Helical" evidence="9">
    <location>
        <begin position="145"/>
        <end position="168"/>
    </location>
</feature>
<evidence type="ECO:0000259" key="10">
    <source>
        <dbReference type="PROSITE" id="PS50262"/>
    </source>
</evidence>
<sequence>MQSTEPGETSRGNSSSDGGALSLPPVIQDIAQGVLAIVVGLNSLGYSWIILTTIRHRQLRAVSNFFLVNLCVGELLFCTVLVPVAYVVVLRGHRDIRAAEINAGIVSTCVFILSGFFLSASVWVADKNLKLFKPFLYPRLGTNRYLAISVMATWASALAVASFVFLRLVTAPNTKEAVNFPAFILQNWWVPMLLFDGIVAVNVGFITLSNVAVIRLAFTQLRKINSRPTVVITEPENPVDRQQDVVFNIHLSTETISNPSTQSGTGTALARSARNFCRPTPRSTSSNSRRRSFIVYACTFTMAWTPAIVLVNLHAFGSLEISPPMIGCYFNTIGVT</sequence>
<dbReference type="AlphaFoldDB" id="A0A8B7XPA3"/>
<comment type="subcellular location">
    <subcellularLocation>
        <location evidence="1">Cell membrane</location>
        <topology evidence="1">Multi-pass membrane protein</topology>
    </subcellularLocation>
</comment>
<dbReference type="Pfam" id="PF00001">
    <property type="entry name" value="7tm_1"/>
    <property type="match status" value="1"/>
</dbReference>
<evidence type="ECO:0000256" key="3">
    <source>
        <dbReference type="ARBA" id="ARBA00022692"/>
    </source>
</evidence>
<gene>
    <name evidence="12" type="primary">LOC110974965</name>
</gene>
<accession>A0A8B7XPA3</accession>
<keyword evidence="3 9" id="KW-0812">Transmembrane</keyword>
<evidence type="ECO:0000256" key="8">
    <source>
        <dbReference type="ARBA" id="ARBA00023224"/>
    </source>
</evidence>
<dbReference type="GO" id="GO:0004930">
    <property type="term" value="F:G protein-coupled receptor activity"/>
    <property type="evidence" value="ECO:0007669"/>
    <property type="project" value="UniProtKB-KW"/>
</dbReference>
<organism evidence="11 12">
    <name type="scientific">Acanthaster planci</name>
    <name type="common">Crown-of-thorns starfish</name>
    <dbReference type="NCBI Taxonomy" id="133434"/>
    <lineage>
        <taxon>Eukaryota</taxon>
        <taxon>Metazoa</taxon>
        <taxon>Echinodermata</taxon>
        <taxon>Eleutherozoa</taxon>
        <taxon>Asterozoa</taxon>
        <taxon>Asteroidea</taxon>
        <taxon>Valvatacea</taxon>
        <taxon>Valvatida</taxon>
        <taxon>Acanthasteridae</taxon>
        <taxon>Acanthaster</taxon>
    </lineage>
</organism>
<evidence type="ECO:0000256" key="2">
    <source>
        <dbReference type="ARBA" id="ARBA00022475"/>
    </source>
</evidence>
<dbReference type="InterPro" id="IPR017452">
    <property type="entry name" value="GPCR_Rhodpsn_7TM"/>
</dbReference>
<keyword evidence="5" id="KW-0297">G-protein coupled receptor</keyword>
<dbReference type="KEGG" id="aplc:110974965"/>
<dbReference type="Gene3D" id="1.20.1070.10">
    <property type="entry name" value="Rhodopsin 7-helix transmembrane proteins"/>
    <property type="match status" value="1"/>
</dbReference>
<dbReference type="Proteomes" id="UP000694845">
    <property type="component" value="Unplaced"/>
</dbReference>
<feature type="transmembrane region" description="Helical" evidence="9">
    <location>
        <begin position="66"/>
        <end position="89"/>
    </location>
</feature>
<name>A0A8B7XPA3_ACAPL</name>
<reference evidence="12" key="1">
    <citation type="submission" date="2025-08" db="UniProtKB">
        <authorList>
            <consortium name="RefSeq"/>
        </authorList>
    </citation>
    <scope>IDENTIFICATION</scope>
</reference>
<dbReference type="PROSITE" id="PS50262">
    <property type="entry name" value="G_PROTEIN_RECEP_F1_2"/>
    <property type="match status" value="1"/>
</dbReference>
<keyword evidence="4 9" id="KW-1133">Transmembrane helix</keyword>
<dbReference type="GO" id="GO:0005886">
    <property type="term" value="C:plasma membrane"/>
    <property type="evidence" value="ECO:0007669"/>
    <property type="project" value="UniProtKB-SubCell"/>
</dbReference>
<dbReference type="CDD" id="cd00637">
    <property type="entry name" value="7tm_classA_rhodopsin-like"/>
    <property type="match status" value="1"/>
</dbReference>
<dbReference type="PANTHER" id="PTHR24248">
    <property type="entry name" value="ADRENERGIC RECEPTOR-RELATED G-PROTEIN COUPLED RECEPTOR"/>
    <property type="match status" value="1"/>
</dbReference>
<dbReference type="InterPro" id="IPR000276">
    <property type="entry name" value="GPCR_Rhodpsn"/>
</dbReference>
<evidence type="ECO:0000256" key="4">
    <source>
        <dbReference type="ARBA" id="ARBA00022989"/>
    </source>
</evidence>
<evidence type="ECO:0000256" key="5">
    <source>
        <dbReference type="ARBA" id="ARBA00023040"/>
    </source>
</evidence>
<evidence type="ECO:0000313" key="12">
    <source>
        <dbReference type="RefSeq" id="XP_022082649.1"/>
    </source>
</evidence>